<dbReference type="InterPro" id="IPR038051">
    <property type="entry name" value="XRCC4-like_N_sf"/>
</dbReference>
<reference evidence="10" key="1">
    <citation type="submission" date="2023-01" db="EMBL/GenBank/DDBJ databases">
        <title>Key to firefly adult light organ development and bioluminescence: homeobox transcription factors regulate luciferase expression and transportation to peroxisome.</title>
        <authorList>
            <person name="Fu X."/>
        </authorList>
    </citation>
    <scope>NUCLEOTIDE SEQUENCE [LARGE SCALE GENOMIC DNA]</scope>
</reference>
<evidence type="ECO:0000256" key="2">
    <source>
        <dbReference type="ARBA" id="ARBA00022763"/>
    </source>
</evidence>
<organism evidence="9 10">
    <name type="scientific">Aquatica leii</name>
    <dbReference type="NCBI Taxonomy" id="1421715"/>
    <lineage>
        <taxon>Eukaryota</taxon>
        <taxon>Metazoa</taxon>
        <taxon>Ecdysozoa</taxon>
        <taxon>Arthropoda</taxon>
        <taxon>Hexapoda</taxon>
        <taxon>Insecta</taxon>
        <taxon>Pterygota</taxon>
        <taxon>Neoptera</taxon>
        <taxon>Endopterygota</taxon>
        <taxon>Coleoptera</taxon>
        <taxon>Polyphaga</taxon>
        <taxon>Elateriformia</taxon>
        <taxon>Elateroidea</taxon>
        <taxon>Lampyridae</taxon>
        <taxon>Luciolinae</taxon>
        <taxon>Aquatica</taxon>
    </lineage>
</organism>
<protein>
    <recommendedName>
        <fullName evidence="7">Non-homologous end-joining factor 1</fullName>
    </recommendedName>
</protein>
<evidence type="ECO:0000256" key="1">
    <source>
        <dbReference type="ARBA" id="ARBA00004123"/>
    </source>
</evidence>
<dbReference type="Gene3D" id="1.10.287.450">
    <property type="entry name" value="Helix hairpin bin"/>
    <property type="match status" value="1"/>
</dbReference>
<keyword evidence="4" id="KW-0234">DNA repair</keyword>
<evidence type="ECO:0000259" key="8">
    <source>
        <dbReference type="Pfam" id="PF09302"/>
    </source>
</evidence>
<dbReference type="Pfam" id="PF09302">
    <property type="entry name" value="XLF"/>
    <property type="match status" value="1"/>
</dbReference>
<dbReference type="GO" id="GO:0006303">
    <property type="term" value="P:double-strand break repair via nonhomologous end joining"/>
    <property type="evidence" value="ECO:0007669"/>
    <property type="project" value="TreeGrafter"/>
</dbReference>
<dbReference type="CDD" id="cd22285">
    <property type="entry name" value="HD_XLF_N"/>
    <property type="match status" value="1"/>
</dbReference>
<evidence type="ECO:0000256" key="7">
    <source>
        <dbReference type="ARBA" id="ARBA00044529"/>
    </source>
</evidence>
<evidence type="ECO:0000256" key="5">
    <source>
        <dbReference type="ARBA" id="ARBA00023242"/>
    </source>
</evidence>
<dbReference type="InterPro" id="IPR015381">
    <property type="entry name" value="XLF-like_N"/>
</dbReference>
<feature type="domain" description="XLF-like N-terminal" evidence="8">
    <location>
        <begin position="1"/>
        <end position="107"/>
    </location>
</feature>
<comment type="subcellular location">
    <subcellularLocation>
        <location evidence="1">Nucleus</location>
    </subcellularLocation>
</comment>
<evidence type="ECO:0000256" key="6">
    <source>
        <dbReference type="ARBA" id="ARBA00025747"/>
    </source>
</evidence>
<dbReference type="EMBL" id="JARPUR010000002">
    <property type="protein sequence ID" value="KAK4880880.1"/>
    <property type="molecule type" value="Genomic_DNA"/>
</dbReference>
<proteinExistence type="inferred from homology"/>
<comment type="similarity">
    <text evidence="6">Belongs to the XRCC4-XLF family. XLF subfamily.</text>
</comment>
<evidence type="ECO:0000256" key="4">
    <source>
        <dbReference type="ARBA" id="ARBA00023204"/>
    </source>
</evidence>
<dbReference type="PANTHER" id="PTHR32235:SF1">
    <property type="entry name" value="NON-HOMOLOGOUS END-JOINING FACTOR 1"/>
    <property type="match status" value="1"/>
</dbReference>
<dbReference type="GO" id="GO:0045027">
    <property type="term" value="F:DNA end binding"/>
    <property type="evidence" value="ECO:0007669"/>
    <property type="project" value="TreeGrafter"/>
</dbReference>
<sequence length="222" mass="26273">MWEPVVINNTNYLIKFKHSSQIYLYLSNLKEIWVEQLSQSDLTNRFQELNPLFDSTQLEEGELIQYITSMLQNINDATSIILTENNHVNIELKSKFLESSIRFKLDMEKGDDVMYFNEFTLPLIQSVQYLEMRQKKLFELLEKKDKEIEEHVLENGEITRKVLVTKKFDRDNIMDVVPKDILVGVFGKSKQFFEVFSKNYGVMKFNVKKEGEPVRKKLKTVQ</sequence>
<evidence type="ECO:0000313" key="9">
    <source>
        <dbReference type="EMBL" id="KAK4880880.1"/>
    </source>
</evidence>
<keyword evidence="2" id="KW-0227">DNA damage</keyword>
<evidence type="ECO:0000313" key="10">
    <source>
        <dbReference type="Proteomes" id="UP001353858"/>
    </source>
</evidence>
<dbReference type="PANTHER" id="PTHR32235">
    <property type="entry name" value="NON-HOMOLOGOUS END-JOINING FACTOR 1"/>
    <property type="match status" value="1"/>
</dbReference>
<comment type="caution">
    <text evidence="9">The sequence shown here is derived from an EMBL/GenBank/DDBJ whole genome shotgun (WGS) entry which is preliminary data.</text>
</comment>
<dbReference type="Proteomes" id="UP001353858">
    <property type="component" value="Unassembled WGS sequence"/>
</dbReference>
<evidence type="ECO:0000256" key="3">
    <source>
        <dbReference type="ARBA" id="ARBA00023125"/>
    </source>
</evidence>
<dbReference type="InterPro" id="IPR052287">
    <property type="entry name" value="NHEJ_factor"/>
</dbReference>
<dbReference type="GO" id="GO:0032807">
    <property type="term" value="C:DNA ligase IV complex"/>
    <property type="evidence" value="ECO:0007669"/>
    <property type="project" value="TreeGrafter"/>
</dbReference>
<accession>A0AAN7Q5K9</accession>
<keyword evidence="3" id="KW-0238">DNA-binding</keyword>
<dbReference type="Gene3D" id="2.170.210.10">
    <property type="entry name" value="DNA double-strand break repair and VJ recombination XRCC4, N-terminal"/>
    <property type="match status" value="1"/>
</dbReference>
<keyword evidence="10" id="KW-1185">Reference proteome</keyword>
<gene>
    <name evidence="9" type="ORF">RN001_004199</name>
</gene>
<dbReference type="AlphaFoldDB" id="A0AAN7Q5K9"/>
<keyword evidence="5" id="KW-0539">Nucleus</keyword>
<name>A0AAN7Q5K9_9COLE</name>